<dbReference type="PANTHER" id="PTHR46796:SF7">
    <property type="entry name" value="ARAC FAMILY TRANSCRIPTIONAL REGULATOR"/>
    <property type="match status" value="1"/>
</dbReference>
<feature type="domain" description="HTH araC/xylS-type" evidence="4">
    <location>
        <begin position="230"/>
        <end position="331"/>
    </location>
</feature>
<proteinExistence type="predicted"/>
<dbReference type="GO" id="GO:0003700">
    <property type="term" value="F:DNA-binding transcription factor activity"/>
    <property type="evidence" value="ECO:0007669"/>
    <property type="project" value="InterPro"/>
</dbReference>
<dbReference type="AlphaFoldDB" id="A0A6P2P674"/>
<dbReference type="GO" id="GO:0043565">
    <property type="term" value="F:sequence-specific DNA binding"/>
    <property type="evidence" value="ECO:0007669"/>
    <property type="project" value="InterPro"/>
</dbReference>
<sequence length="336" mass="36692">MITVDVIAVHGVFELQEPMSQVDSLSQLLQMITITGQLELRCGSGSPWQLAWARAAAHEIPYHVVLKGRAVLEDVGTGSIRELVSGDIVLLPHGSAHVLHDGSRHQRRQLGNRHGASVRFRGGHDSHGERLDLLCGRFFIRPPHDRLIRDYLPTTLTVRYVAGDRDGDNGSASHQLASLVDLMRMVSVGAKPGGRAILNALTSALFTLVLRAASETGQAPAGLLALAGHPRLAPAISAMFAEPARPWSLPELADLCNMSRATFMRHFHDNLGRSATELLTDIRMTLAANELKKPAVSTEAVAESIGYRSVAAFRRVFTDKMGMTPGQWRRRTDEVE</sequence>
<dbReference type="PROSITE" id="PS01124">
    <property type="entry name" value="HTH_ARAC_FAMILY_2"/>
    <property type="match status" value="1"/>
</dbReference>
<evidence type="ECO:0000256" key="2">
    <source>
        <dbReference type="ARBA" id="ARBA00023125"/>
    </source>
</evidence>
<evidence type="ECO:0000313" key="6">
    <source>
        <dbReference type="Proteomes" id="UP000494222"/>
    </source>
</evidence>
<keyword evidence="1" id="KW-0805">Transcription regulation</keyword>
<dbReference type="PANTHER" id="PTHR46796">
    <property type="entry name" value="HTH-TYPE TRANSCRIPTIONAL ACTIVATOR RHAS-RELATED"/>
    <property type="match status" value="1"/>
</dbReference>
<gene>
    <name evidence="5" type="ORF">BLA24064_04921</name>
</gene>
<dbReference type="InterPro" id="IPR009057">
    <property type="entry name" value="Homeodomain-like_sf"/>
</dbReference>
<dbReference type="EMBL" id="CABVPL010000046">
    <property type="protein sequence ID" value="VWC03103.1"/>
    <property type="molecule type" value="Genomic_DNA"/>
</dbReference>
<dbReference type="SMART" id="SM00342">
    <property type="entry name" value="HTH_ARAC"/>
    <property type="match status" value="1"/>
</dbReference>
<evidence type="ECO:0000259" key="4">
    <source>
        <dbReference type="PROSITE" id="PS01124"/>
    </source>
</evidence>
<dbReference type="Proteomes" id="UP000494222">
    <property type="component" value="Unassembled WGS sequence"/>
</dbReference>
<dbReference type="InterPro" id="IPR050204">
    <property type="entry name" value="AraC_XylS_family_regulators"/>
</dbReference>
<reference evidence="5 6" key="1">
    <citation type="submission" date="2019-09" db="EMBL/GenBank/DDBJ databases">
        <authorList>
            <person name="Depoorter E."/>
        </authorList>
    </citation>
    <scope>NUCLEOTIDE SEQUENCE [LARGE SCALE GENOMIC DNA]</scope>
    <source>
        <strain evidence="5">LMG 24064</strain>
    </source>
</reference>
<evidence type="ECO:0000313" key="5">
    <source>
        <dbReference type="EMBL" id="VWC03103.1"/>
    </source>
</evidence>
<keyword evidence="3" id="KW-0804">Transcription</keyword>
<organism evidence="5 6">
    <name type="scientific">Burkholderia latens</name>
    <dbReference type="NCBI Taxonomy" id="488446"/>
    <lineage>
        <taxon>Bacteria</taxon>
        <taxon>Pseudomonadati</taxon>
        <taxon>Pseudomonadota</taxon>
        <taxon>Betaproteobacteria</taxon>
        <taxon>Burkholderiales</taxon>
        <taxon>Burkholderiaceae</taxon>
        <taxon>Burkholderia</taxon>
        <taxon>Burkholderia cepacia complex</taxon>
    </lineage>
</organism>
<dbReference type="SUPFAM" id="SSF46689">
    <property type="entry name" value="Homeodomain-like"/>
    <property type="match status" value="2"/>
</dbReference>
<dbReference type="Pfam" id="PF12852">
    <property type="entry name" value="Cupin_6"/>
    <property type="match status" value="1"/>
</dbReference>
<dbReference type="Pfam" id="PF12833">
    <property type="entry name" value="HTH_18"/>
    <property type="match status" value="1"/>
</dbReference>
<protein>
    <submittedName>
        <fullName evidence="5">AraC family transcriptional regulator</fullName>
    </submittedName>
</protein>
<evidence type="ECO:0000256" key="3">
    <source>
        <dbReference type="ARBA" id="ARBA00023163"/>
    </source>
</evidence>
<dbReference type="Gene3D" id="1.10.10.60">
    <property type="entry name" value="Homeodomain-like"/>
    <property type="match status" value="1"/>
</dbReference>
<accession>A0A6P2P674</accession>
<dbReference type="InterPro" id="IPR018060">
    <property type="entry name" value="HTH_AraC"/>
</dbReference>
<name>A0A6P2P674_9BURK</name>
<evidence type="ECO:0000256" key="1">
    <source>
        <dbReference type="ARBA" id="ARBA00023015"/>
    </source>
</evidence>
<keyword evidence="2" id="KW-0238">DNA-binding</keyword>
<dbReference type="InterPro" id="IPR032783">
    <property type="entry name" value="AraC_lig"/>
</dbReference>